<feature type="domain" description="RapZ C-terminal" evidence="2">
    <location>
        <begin position="8"/>
        <end position="124"/>
    </location>
</feature>
<evidence type="ECO:0000313" key="4">
    <source>
        <dbReference type="Proteomes" id="UP000236520"/>
    </source>
</evidence>
<evidence type="ECO:0000256" key="1">
    <source>
        <dbReference type="SAM" id="MobiDB-lite"/>
    </source>
</evidence>
<feature type="region of interest" description="Disordered" evidence="1">
    <location>
        <begin position="127"/>
        <end position="162"/>
    </location>
</feature>
<proteinExistence type="predicted"/>
<keyword evidence="4" id="KW-1185">Reference proteome</keyword>
<dbReference type="AlphaFoldDB" id="A0A2J7Z9S9"/>
<evidence type="ECO:0000259" key="2">
    <source>
        <dbReference type="Pfam" id="PF22740"/>
    </source>
</evidence>
<comment type="caution">
    <text evidence="3">The sequence shown here is derived from an EMBL/GenBank/DDBJ whole genome shotgun (WGS) entry which is preliminary data.</text>
</comment>
<sequence>MGVELMTTVTVLSFGYAQPGHPPTAEVTYDLRILLRNPHHDPLLAQMTGLDQAVYEHVMATPGAQRLAHHAAATARDAVEDTGKAITIAFGCVGGRHRSVALARRTHQLLHQAGIPAETEHCDVDRGLLPAGTHHPTPGKTASPYAPDAARSSPRTPRIHDH</sequence>
<dbReference type="GO" id="GO:0005524">
    <property type="term" value="F:ATP binding"/>
    <property type="evidence" value="ECO:0007669"/>
    <property type="project" value="InterPro"/>
</dbReference>
<reference evidence="3 4" key="1">
    <citation type="submission" date="2015-09" db="EMBL/GenBank/DDBJ databases">
        <title>Genome sequence, genome mining and natural product profiling of a biocontrol bacterium Streptomyces malaysiensis F913.</title>
        <authorList>
            <person name="Xu Y."/>
            <person name="Wei J."/>
            <person name="Xie J."/>
            <person name="Li T."/>
            <person name="Zhou Z."/>
        </authorList>
    </citation>
    <scope>NUCLEOTIDE SEQUENCE [LARGE SCALE GENOMIC DNA]</scope>
    <source>
        <strain evidence="3 4">F913</strain>
    </source>
</reference>
<protein>
    <recommendedName>
        <fullName evidence="2">RapZ C-terminal domain-containing protein</fullName>
    </recommendedName>
</protein>
<dbReference type="EMBL" id="LJIW01000001">
    <property type="protein sequence ID" value="PNG97015.1"/>
    <property type="molecule type" value="Genomic_DNA"/>
</dbReference>
<accession>A0A2J7Z9S9</accession>
<dbReference type="Pfam" id="PF22740">
    <property type="entry name" value="PapZ_C"/>
    <property type="match status" value="1"/>
</dbReference>
<dbReference type="PANTHER" id="PTHR30448">
    <property type="entry name" value="RNASE ADAPTER PROTEIN RAPZ"/>
    <property type="match status" value="1"/>
</dbReference>
<evidence type="ECO:0000313" key="3">
    <source>
        <dbReference type="EMBL" id="PNG97015.1"/>
    </source>
</evidence>
<organism evidence="3 4">
    <name type="scientific">Streptomyces malaysiensis</name>
    <dbReference type="NCBI Taxonomy" id="92644"/>
    <lineage>
        <taxon>Bacteria</taxon>
        <taxon>Bacillati</taxon>
        <taxon>Actinomycetota</taxon>
        <taxon>Actinomycetes</taxon>
        <taxon>Kitasatosporales</taxon>
        <taxon>Streptomycetaceae</taxon>
        <taxon>Streptomyces</taxon>
        <taxon>Streptomyces violaceusniger group</taxon>
    </lineage>
</organism>
<gene>
    <name evidence="3" type="ORF">SMF913_13040</name>
</gene>
<dbReference type="InterPro" id="IPR005337">
    <property type="entry name" value="RapZ-like"/>
</dbReference>
<dbReference type="Proteomes" id="UP000236520">
    <property type="component" value="Unassembled WGS sequence"/>
</dbReference>
<name>A0A2J7Z9S9_STRMQ</name>
<dbReference type="PANTHER" id="PTHR30448:SF0">
    <property type="entry name" value="RNASE ADAPTER PROTEIN RAPZ"/>
    <property type="match status" value="1"/>
</dbReference>
<dbReference type="InterPro" id="IPR053931">
    <property type="entry name" value="RapZ_C"/>
</dbReference>